<proteinExistence type="predicted"/>
<keyword evidence="2" id="KW-1185">Reference proteome</keyword>
<accession>A0A6J5GGD9</accession>
<dbReference type="Pfam" id="PF11010">
    <property type="entry name" value="DUF2848"/>
    <property type="match status" value="1"/>
</dbReference>
<reference evidence="1 2" key="1">
    <citation type="submission" date="2020-04" db="EMBL/GenBank/DDBJ databases">
        <authorList>
            <person name="De Canck E."/>
        </authorList>
    </citation>
    <scope>NUCLEOTIDE SEQUENCE [LARGE SCALE GENOMIC DNA]</scope>
    <source>
        <strain evidence="1 2">LMG 27177</strain>
    </source>
</reference>
<dbReference type="InterPro" id="IPR021269">
    <property type="entry name" value="DUF2848"/>
</dbReference>
<evidence type="ECO:0000313" key="2">
    <source>
        <dbReference type="Proteomes" id="UP000494252"/>
    </source>
</evidence>
<dbReference type="AlphaFoldDB" id="A0A6J5GGD9"/>
<sequence>MNSRRSALRRLNRFRRFTAWLAPLLTTEPVIEAVGASSSGEEEFCLFNADGQLYVTVGSDHTDRALETHDVALSKQVCAKPLSGDRWRFDEVEDHWNQLVLRSFATTDGIERLYQEGSVAELLHPRELLSRLEVPFDHGNFLFGGTCPSRAP</sequence>
<name>A0A6J5GGD9_9BURK</name>
<gene>
    <name evidence="1" type="ORF">LMG27177_04460</name>
</gene>
<dbReference type="EMBL" id="CADIKI010000013">
    <property type="protein sequence ID" value="CAB3798411.1"/>
    <property type="molecule type" value="Genomic_DNA"/>
</dbReference>
<dbReference type="Proteomes" id="UP000494252">
    <property type="component" value="Unassembled WGS sequence"/>
</dbReference>
<evidence type="ECO:0000313" key="1">
    <source>
        <dbReference type="EMBL" id="CAB3798411.1"/>
    </source>
</evidence>
<organism evidence="1 2">
    <name type="scientific">Paraburkholderia fynbosensis</name>
    <dbReference type="NCBI Taxonomy" id="1200993"/>
    <lineage>
        <taxon>Bacteria</taxon>
        <taxon>Pseudomonadati</taxon>
        <taxon>Pseudomonadota</taxon>
        <taxon>Betaproteobacteria</taxon>
        <taxon>Burkholderiales</taxon>
        <taxon>Burkholderiaceae</taxon>
        <taxon>Paraburkholderia</taxon>
    </lineage>
</organism>
<protein>
    <submittedName>
        <fullName evidence="1">Uncharacterized protein</fullName>
    </submittedName>
</protein>